<evidence type="ECO:0000313" key="3">
    <source>
        <dbReference type="Proteomes" id="UP001236369"/>
    </source>
</evidence>
<dbReference type="Pfam" id="PF10263">
    <property type="entry name" value="SprT-like"/>
    <property type="match status" value="1"/>
</dbReference>
<organism evidence="2 3">
    <name type="scientific">Methylobacterium persicinum</name>
    <dbReference type="NCBI Taxonomy" id="374426"/>
    <lineage>
        <taxon>Bacteria</taxon>
        <taxon>Pseudomonadati</taxon>
        <taxon>Pseudomonadota</taxon>
        <taxon>Alphaproteobacteria</taxon>
        <taxon>Hyphomicrobiales</taxon>
        <taxon>Methylobacteriaceae</taxon>
        <taxon>Methylobacterium</taxon>
    </lineage>
</organism>
<name>A0ABU0HRB1_9HYPH</name>
<dbReference type="RefSeq" id="WP_238247097.1">
    <property type="nucleotide sequence ID" value="NZ_BPQX01000003.1"/>
</dbReference>
<gene>
    <name evidence="2" type="ORF">QO016_004380</name>
</gene>
<sequence>MSEPASDPTTRTYSGLTEAYGLFNHRLFAGRLPTCLITMQRKSKAYGYFAGRRFTTPDRAEVTDEIALNPRHFAGRSTEATLATLVHEMVHLQQQHFGTPSRPGYHNREWAGMMRAVGLIPSATGEPGGKPTGQRMDQCVEPGGRFARACAELVDERGFSVPYVELSDAAERAARERKAASKTRYTCPGCAANAWAKPGTWLACGACNLPMEVQPQ</sequence>
<reference evidence="2 3" key="1">
    <citation type="submission" date="2023-07" db="EMBL/GenBank/DDBJ databases">
        <title>Genomic Encyclopedia of Type Strains, Phase IV (KMG-IV): sequencing the most valuable type-strain genomes for metagenomic binning, comparative biology and taxonomic classification.</title>
        <authorList>
            <person name="Goeker M."/>
        </authorList>
    </citation>
    <scope>NUCLEOTIDE SEQUENCE [LARGE SCALE GENOMIC DNA]</scope>
    <source>
        <strain evidence="2 3">DSM 19562</strain>
    </source>
</reference>
<comment type="caution">
    <text evidence="2">The sequence shown here is derived from an EMBL/GenBank/DDBJ whole genome shotgun (WGS) entry which is preliminary data.</text>
</comment>
<dbReference type="Proteomes" id="UP001236369">
    <property type="component" value="Unassembled WGS sequence"/>
</dbReference>
<keyword evidence="3" id="KW-1185">Reference proteome</keyword>
<dbReference type="EMBL" id="JAUSVV010000017">
    <property type="protein sequence ID" value="MDQ0444855.1"/>
    <property type="molecule type" value="Genomic_DNA"/>
</dbReference>
<feature type="domain" description="SprT-like" evidence="1">
    <location>
        <begin position="18"/>
        <end position="118"/>
    </location>
</feature>
<dbReference type="InterPro" id="IPR006640">
    <property type="entry name" value="SprT-like_domain"/>
</dbReference>
<evidence type="ECO:0000259" key="1">
    <source>
        <dbReference type="Pfam" id="PF10263"/>
    </source>
</evidence>
<protein>
    <recommendedName>
        <fullName evidence="1">SprT-like domain-containing protein</fullName>
    </recommendedName>
</protein>
<evidence type="ECO:0000313" key="2">
    <source>
        <dbReference type="EMBL" id="MDQ0444855.1"/>
    </source>
</evidence>
<accession>A0ABU0HRB1</accession>
<proteinExistence type="predicted"/>